<proteinExistence type="predicted"/>
<evidence type="ECO:0000256" key="11">
    <source>
        <dbReference type="ARBA" id="ARBA00023224"/>
    </source>
</evidence>
<keyword evidence="11" id="KW-0807">Transducer</keyword>
<dbReference type="GO" id="GO:0004930">
    <property type="term" value="F:G protein-coupled receptor activity"/>
    <property type="evidence" value="ECO:0007669"/>
    <property type="project" value="UniProtKB-KW"/>
</dbReference>
<gene>
    <name evidence="15" type="ORF">MATL_G00167070</name>
</gene>
<evidence type="ECO:0000256" key="3">
    <source>
        <dbReference type="ARBA" id="ARBA00022692"/>
    </source>
</evidence>
<dbReference type="AlphaFoldDB" id="A0A9D3PQH4"/>
<dbReference type="FunFam" id="1.20.1070.10:FF:000017">
    <property type="entry name" value="lysophosphatidic acid receptor 4"/>
    <property type="match status" value="1"/>
</dbReference>
<evidence type="ECO:0000256" key="4">
    <source>
        <dbReference type="ARBA" id="ARBA00022859"/>
    </source>
</evidence>
<dbReference type="Proteomes" id="UP001046870">
    <property type="component" value="Chromosome 14"/>
</dbReference>
<accession>A0A9D3PQH4</accession>
<dbReference type="EMBL" id="JAFDVH010000014">
    <property type="protein sequence ID" value="KAG7464577.1"/>
    <property type="molecule type" value="Genomic_DNA"/>
</dbReference>
<keyword evidence="2" id="KW-1003">Cell membrane</keyword>
<keyword evidence="7" id="KW-1064">Adaptive immunity</keyword>
<sequence>MTVPPAPWFSLPLSHPPSTSYPPGTMALAHNQTCGNDDSFKYLAYTITYCIVFPVGLLCNCLALLVFFCFTPKKSANTVLTTNLALSDVGFSLTLPFRLVYYLRGGQWDFPDWLCRWCVFSFYVNLYTSVLFLTGLSVLRYVAVLHPMRNKTLVTVRRASWACLGIWLFVAASSSPFLLSGSFQQGSRTLCFEPSGPPSWRRILVLNYVGVAFGFLLPFLTILLCYGRIIRRLTSGEQSLRRVRRRRRRSVNLVAVVLATFLLCFAPYHVMRTAHLHAVTAQDASRAQDCWRTQLLQKVLVLTLCLASSNSCFNPLLYYFAGETFRKTVRRASERRSRSSLGSFSQGSLLPWRGKAGPSPPSSPVKADAQAPLPKSPQAAFPGID</sequence>
<dbReference type="OrthoDB" id="9990906at2759"/>
<dbReference type="GO" id="GO:0002250">
    <property type="term" value="P:adaptive immune response"/>
    <property type="evidence" value="ECO:0007669"/>
    <property type="project" value="UniProtKB-KW"/>
</dbReference>
<dbReference type="PANTHER" id="PTHR24231">
    <property type="entry name" value="PURINOCEPTOR-RELATED G-PROTEIN COUPLED RECEPTOR"/>
    <property type="match status" value="1"/>
</dbReference>
<evidence type="ECO:0000313" key="15">
    <source>
        <dbReference type="EMBL" id="KAG7464577.1"/>
    </source>
</evidence>
<dbReference type="InterPro" id="IPR017452">
    <property type="entry name" value="GPCR_Rhodpsn_7TM"/>
</dbReference>
<evidence type="ECO:0000256" key="7">
    <source>
        <dbReference type="ARBA" id="ARBA00023130"/>
    </source>
</evidence>
<evidence type="ECO:0000256" key="8">
    <source>
        <dbReference type="ARBA" id="ARBA00023136"/>
    </source>
</evidence>
<dbReference type="Gene3D" id="1.20.1070.10">
    <property type="entry name" value="Rhodopsin 7-helix transmembrane proteins"/>
    <property type="match status" value="1"/>
</dbReference>
<feature type="domain" description="G-protein coupled receptors family 1 profile" evidence="14">
    <location>
        <begin position="59"/>
        <end position="318"/>
    </location>
</feature>
<evidence type="ECO:0000256" key="9">
    <source>
        <dbReference type="ARBA" id="ARBA00023157"/>
    </source>
</evidence>
<protein>
    <recommendedName>
        <fullName evidence="14">G-protein coupled receptors family 1 profile domain-containing protein</fullName>
    </recommendedName>
</protein>
<feature type="transmembrane region" description="Helical" evidence="13">
    <location>
        <begin position="82"/>
        <end position="102"/>
    </location>
</feature>
<evidence type="ECO:0000256" key="13">
    <source>
        <dbReference type="SAM" id="Phobius"/>
    </source>
</evidence>
<keyword evidence="5 13" id="KW-1133">Transmembrane helix</keyword>
<feature type="transmembrane region" description="Helical" evidence="13">
    <location>
        <begin position="203"/>
        <end position="229"/>
    </location>
</feature>
<dbReference type="InterPro" id="IPR000276">
    <property type="entry name" value="GPCR_Rhodpsn"/>
</dbReference>
<reference evidence="15" key="1">
    <citation type="submission" date="2021-01" db="EMBL/GenBank/DDBJ databases">
        <authorList>
            <person name="Zahm M."/>
            <person name="Roques C."/>
            <person name="Cabau C."/>
            <person name="Klopp C."/>
            <person name="Donnadieu C."/>
            <person name="Jouanno E."/>
            <person name="Lampietro C."/>
            <person name="Louis A."/>
            <person name="Herpin A."/>
            <person name="Echchiki A."/>
            <person name="Berthelot C."/>
            <person name="Parey E."/>
            <person name="Roest-Crollius H."/>
            <person name="Braasch I."/>
            <person name="Postlethwait J."/>
            <person name="Bobe J."/>
            <person name="Montfort J."/>
            <person name="Bouchez O."/>
            <person name="Begum T."/>
            <person name="Mejri S."/>
            <person name="Adams A."/>
            <person name="Chen W.-J."/>
            <person name="Guiguen Y."/>
        </authorList>
    </citation>
    <scope>NUCLEOTIDE SEQUENCE</scope>
    <source>
        <strain evidence="15">YG-15Mar2019-1</strain>
        <tissue evidence="15">Brain</tissue>
    </source>
</reference>
<keyword evidence="9" id="KW-1015">Disulfide bond</keyword>
<evidence type="ECO:0000256" key="1">
    <source>
        <dbReference type="ARBA" id="ARBA00004651"/>
    </source>
</evidence>
<evidence type="ECO:0000313" key="16">
    <source>
        <dbReference type="Proteomes" id="UP001046870"/>
    </source>
</evidence>
<keyword evidence="16" id="KW-1185">Reference proteome</keyword>
<feature type="transmembrane region" description="Helical" evidence="13">
    <location>
        <begin position="46"/>
        <end position="70"/>
    </location>
</feature>
<dbReference type="PRINTS" id="PR00237">
    <property type="entry name" value="GPCRRHODOPSN"/>
</dbReference>
<evidence type="ECO:0000256" key="2">
    <source>
        <dbReference type="ARBA" id="ARBA00022475"/>
    </source>
</evidence>
<comment type="caution">
    <text evidence="15">The sequence shown here is derived from an EMBL/GenBank/DDBJ whole genome shotgun (WGS) entry which is preliminary data.</text>
</comment>
<keyword evidence="10" id="KW-0675">Receptor</keyword>
<keyword evidence="4" id="KW-0391">Immunity</keyword>
<name>A0A9D3PQH4_MEGAT</name>
<comment type="subcellular location">
    <subcellularLocation>
        <location evidence="1">Cell membrane</location>
        <topology evidence="1">Multi-pass membrane protein</topology>
    </subcellularLocation>
</comment>
<evidence type="ECO:0000256" key="6">
    <source>
        <dbReference type="ARBA" id="ARBA00023040"/>
    </source>
</evidence>
<feature type="transmembrane region" description="Helical" evidence="13">
    <location>
        <begin position="250"/>
        <end position="270"/>
    </location>
</feature>
<dbReference type="Pfam" id="PF00001">
    <property type="entry name" value="7tm_1"/>
    <property type="match status" value="1"/>
</dbReference>
<evidence type="ECO:0000259" key="14">
    <source>
        <dbReference type="PROSITE" id="PS50262"/>
    </source>
</evidence>
<keyword evidence="3 13" id="KW-0812">Transmembrane</keyword>
<evidence type="ECO:0000256" key="10">
    <source>
        <dbReference type="ARBA" id="ARBA00023170"/>
    </source>
</evidence>
<dbReference type="PROSITE" id="PS50262">
    <property type="entry name" value="G_PROTEIN_RECEP_F1_2"/>
    <property type="match status" value="1"/>
</dbReference>
<keyword evidence="6" id="KW-0297">G-protein coupled receptor</keyword>
<dbReference type="PRINTS" id="PR01157">
    <property type="entry name" value="P2YPURNOCPTR"/>
</dbReference>
<keyword evidence="8 13" id="KW-0472">Membrane</keyword>
<feature type="transmembrane region" description="Helical" evidence="13">
    <location>
        <begin position="164"/>
        <end position="183"/>
    </location>
</feature>
<feature type="transmembrane region" description="Helical" evidence="13">
    <location>
        <begin position="299"/>
        <end position="321"/>
    </location>
</feature>
<feature type="region of interest" description="Disordered" evidence="12">
    <location>
        <begin position="336"/>
        <end position="385"/>
    </location>
</feature>
<dbReference type="PANTHER" id="PTHR24231:SF52">
    <property type="entry name" value="CYSTEINYL LEUKOTRIENE RECEPTOR 2-LIKE"/>
    <property type="match status" value="1"/>
</dbReference>
<evidence type="ECO:0000256" key="12">
    <source>
        <dbReference type="SAM" id="MobiDB-lite"/>
    </source>
</evidence>
<organism evidence="15 16">
    <name type="scientific">Megalops atlanticus</name>
    <name type="common">Tarpon</name>
    <name type="synonym">Clupea gigantea</name>
    <dbReference type="NCBI Taxonomy" id="7932"/>
    <lineage>
        <taxon>Eukaryota</taxon>
        <taxon>Metazoa</taxon>
        <taxon>Chordata</taxon>
        <taxon>Craniata</taxon>
        <taxon>Vertebrata</taxon>
        <taxon>Euteleostomi</taxon>
        <taxon>Actinopterygii</taxon>
        <taxon>Neopterygii</taxon>
        <taxon>Teleostei</taxon>
        <taxon>Elopiformes</taxon>
        <taxon>Megalopidae</taxon>
        <taxon>Megalops</taxon>
    </lineage>
</organism>
<feature type="transmembrane region" description="Helical" evidence="13">
    <location>
        <begin position="122"/>
        <end position="143"/>
    </location>
</feature>
<dbReference type="SUPFAM" id="SSF81321">
    <property type="entry name" value="Family A G protein-coupled receptor-like"/>
    <property type="match status" value="1"/>
</dbReference>
<evidence type="ECO:0000256" key="5">
    <source>
        <dbReference type="ARBA" id="ARBA00022989"/>
    </source>
</evidence>
<dbReference type="GO" id="GO:0005886">
    <property type="term" value="C:plasma membrane"/>
    <property type="evidence" value="ECO:0007669"/>
    <property type="project" value="UniProtKB-SubCell"/>
</dbReference>